<comment type="cofactor">
    <cofactor evidence="1">
        <name>FAD</name>
        <dbReference type="ChEBI" id="CHEBI:57692"/>
    </cofactor>
</comment>
<reference evidence="6 7" key="1">
    <citation type="submission" date="2021-07" db="EMBL/GenBank/DDBJ databases">
        <title>Paenibacillus radiodurans sp. nov., isolated from the southeastern edge of Tengger Desert.</title>
        <authorList>
            <person name="Zhang G."/>
        </authorList>
    </citation>
    <scope>NUCLEOTIDE SEQUENCE [LARGE SCALE GENOMIC DNA]</scope>
    <source>
        <strain evidence="6 7">CCM 7311</strain>
    </source>
</reference>
<protein>
    <submittedName>
        <fullName evidence="6">FAD-dependent monooxygenase</fullName>
    </submittedName>
</protein>
<evidence type="ECO:0000259" key="5">
    <source>
        <dbReference type="Pfam" id="PF01494"/>
    </source>
</evidence>
<dbReference type="InterPro" id="IPR036188">
    <property type="entry name" value="FAD/NAD-bd_sf"/>
</dbReference>
<keyword evidence="6" id="KW-0503">Monooxygenase</keyword>
<evidence type="ECO:0000313" key="6">
    <source>
        <dbReference type="EMBL" id="MBW7459872.1"/>
    </source>
</evidence>
<evidence type="ECO:0000256" key="3">
    <source>
        <dbReference type="ARBA" id="ARBA00022827"/>
    </source>
</evidence>
<feature type="non-terminal residue" evidence="6">
    <location>
        <position position="1"/>
    </location>
</feature>
<dbReference type="PANTHER" id="PTHR46496">
    <property type="match status" value="1"/>
</dbReference>
<dbReference type="GO" id="GO:0004497">
    <property type="term" value="F:monooxygenase activity"/>
    <property type="evidence" value="ECO:0007669"/>
    <property type="project" value="UniProtKB-KW"/>
</dbReference>
<keyword evidence="7" id="KW-1185">Reference proteome</keyword>
<dbReference type="EMBL" id="JAHZIK010001884">
    <property type="protein sequence ID" value="MBW7459872.1"/>
    <property type="molecule type" value="Genomic_DNA"/>
</dbReference>
<comment type="caution">
    <text evidence="6">The sequence shown here is derived from an EMBL/GenBank/DDBJ whole genome shotgun (WGS) entry which is preliminary data.</text>
</comment>
<dbReference type="PRINTS" id="PR00420">
    <property type="entry name" value="RNGMNOXGNASE"/>
</dbReference>
<evidence type="ECO:0000313" key="7">
    <source>
        <dbReference type="Proteomes" id="UP001519887"/>
    </source>
</evidence>
<keyword evidence="2" id="KW-0285">Flavoprotein</keyword>
<evidence type="ECO:0000256" key="2">
    <source>
        <dbReference type="ARBA" id="ARBA00022630"/>
    </source>
</evidence>
<dbReference type="Pfam" id="PF01494">
    <property type="entry name" value="FAD_binding_3"/>
    <property type="match status" value="1"/>
</dbReference>
<keyword evidence="4" id="KW-0560">Oxidoreductase</keyword>
<organism evidence="6 7">
    <name type="scientific">Paenibacillus sepulcri</name>
    <dbReference type="NCBI Taxonomy" id="359917"/>
    <lineage>
        <taxon>Bacteria</taxon>
        <taxon>Bacillati</taxon>
        <taxon>Bacillota</taxon>
        <taxon>Bacilli</taxon>
        <taxon>Bacillales</taxon>
        <taxon>Paenibacillaceae</taxon>
        <taxon>Paenibacillus</taxon>
    </lineage>
</organism>
<evidence type="ECO:0000256" key="4">
    <source>
        <dbReference type="ARBA" id="ARBA00023002"/>
    </source>
</evidence>
<dbReference type="PANTHER" id="PTHR46496:SF1">
    <property type="entry name" value="ZEAXANTHIN EPOXIDASE, CHLOROPLASTIC"/>
    <property type="match status" value="1"/>
</dbReference>
<evidence type="ECO:0000256" key="1">
    <source>
        <dbReference type="ARBA" id="ARBA00001974"/>
    </source>
</evidence>
<proteinExistence type="predicted"/>
<dbReference type="Gene3D" id="3.50.50.60">
    <property type="entry name" value="FAD/NAD(P)-binding domain"/>
    <property type="match status" value="1"/>
</dbReference>
<dbReference type="InterPro" id="IPR002938">
    <property type="entry name" value="FAD-bd"/>
</dbReference>
<accession>A0ABS7CG09</accession>
<gene>
    <name evidence="6" type="ORF">K0U00_38015</name>
</gene>
<sequence length="268" mass="29386">ENRGHCVHAVFENGEEHEAAVLIGCDGVNSVVREQILGFGGSPLQYGGFTALRGIAEFEDSRYPIDLGGGFEAWGPGRRFGFSHLGEGRVFWFGAVNAPRGTQALPGERKKAALTYFKGWHSPIEAVIAATDEEAILSHDLFDREPLKTWSSGRVTLLGDAAHPMLPNLGQGGAQAIEDAVMLAYHLRKISISGDDIMSALSAYELSRIPRTTRIVRQSRRMARMVQLEHPAALGLRNMILRALPSGFMANRLDWVAGYDISGHMRDF</sequence>
<dbReference type="Proteomes" id="UP001519887">
    <property type="component" value="Unassembled WGS sequence"/>
</dbReference>
<keyword evidence="3" id="KW-0274">FAD</keyword>
<dbReference type="SUPFAM" id="SSF51905">
    <property type="entry name" value="FAD/NAD(P)-binding domain"/>
    <property type="match status" value="1"/>
</dbReference>
<feature type="domain" description="FAD-binding" evidence="5">
    <location>
        <begin position="147"/>
        <end position="219"/>
    </location>
</feature>
<name>A0ABS7CG09_9BACL</name>